<organism evidence="1 2">
    <name type="scientific">Pogona vitticeps</name>
    <name type="common">central bearded dragon</name>
    <dbReference type="NCBI Taxonomy" id="103695"/>
    <lineage>
        <taxon>Eukaryota</taxon>
        <taxon>Metazoa</taxon>
        <taxon>Chordata</taxon>
        <taxon>Craniata</taxon>
        <taxon>Vertebrata</taxon>
        <taxon>Euteleostomi</taxon>
        <taxon>Lepidosauria</taxon>
        <taxon>Squamata</taxon>
        <taxon>Bifurcata</taxon>
        <taxon>Unidentata</taxon>
        <taxon>Episquamata</taxon>
        <taxon>Toxicofera</taxon>
        <taxon>Iguania</taxon>
        <taxon>Acrodonta</taxon>
        <taxon>Agamidae</taxon>
        <taxon>Amphibolurinae</taxon>
        <taxon>Pogona</taxon>
    </lineage>
</organism>
<dbReference type="AlphaFoldDB" id="A0A6J0TYA8"/>
<dbReference type="Proteomes" id="UP001652642">
    <property type="component" value="Chromosome 2"/>
</dbReference>
<dbReference type="Gene3D" id="2.170.15.10">
    <property type="entry name" value="Proaerolysin, chain A, domain 3"/>
    <property type="match status" value="1"/>
</dbReference>
<dbReference type="SUPFAM" id="SSF50405">
    <property type="entry name" value="Actin-crosslinking proteins"/>
    <property type="match status" value="1"/>
</dbReference>
<dbReference type="KEGG" id="pvt:110081185"/>
<protein>
    <submittedName>
        <fullName evidence="2">Uncharacterized protein</fullName>
    </submittedName>
</protein>
<reference evidence="1" key="1">
    <citation type="submission" date="2025-05" db="UniProtKB">
        <authorList>
            <consortium name="RefSeq"/>
        </authorList>
    </citation>
    <scope>NUCLEOTIDE SEQUENCE [LARGE SCALE GENOMIC DNA]</scope>
</reference>
<reference evidence="2" key="2">
    <citation type="submission" date="2025-08" db="UniProtKB">
        <authorList>
            <consortium name="RefSeq"/>
        </authorList>
    </citation>
    <scope>IDENTIFICATION</scope>
</reference>
<evidence type="ECO:0000313" key="2">
    <source>
        <dbReference type="RefSeq" id="XP_020653362.1"/>
    </source>
</evidence>
<evidence type="ECO:0000313" key="1">
    <source>
        <dbReference type="Proteomes" id="UP001652642"/>
    </source>
</evidence>
<dbReference type="GeneID" id="110081185"/>
<keyword evidence="1" id="KW-1185">Reference proteome</keyword>
<dbReference type="RefSeq" id="XP_020653362.1">
    <property type="nucleotide sequence ID" value="XM_020797703.2"/>
</dbReference>
<gene>
    <name evidence="2" type="primary">LOC110081185</name>
</gene>
<dbReference type="InterPro" id="IPR008999">
    <property type="entry name" value="Actin-crosslinking"/>
</dbReference>
<accession>A0A6J0TYA8</accession>
<name>A0A6J0TYA8_9SAUR</name>
<dbReference type="CDD" id="cd00257">
    <property type="entry name" value="beta-trefoil_FSCN-like"/>
    <property type="match status" value="1"/>
</dbReference>
<dbReference type="OrthoDB" id="8469505at2759"/>
<sequence length="326" mass="37649">MFVFQNAFKGLGQLEAYIDAEEGVAFQMDNNLFWDSLGRGYGWAIQGLFDKMESAKFWITRLPSGKVMLRDWIGMYLAARDVGTDPDTFPIQPVEYSEDASLQFEVFHRGNRVAFQAYNGLFLARMYRGFYTIEAAKLFADDACYFRPLIGDLVPPIFELVQMDIEDYSKVRCHRHVLEKQTYVNRSNVLERHIFTMTWETHCIDRIVWDRLWGLGLPFSWSFTVEDATPSVKYTEDNEKAVSLTRYIYMKQRKEVEVPPKTKAIASLLVFWHKTAAVPFTAVIEKVKSNGEVEVLYEGGAWHGLAFRDLHIKVKLEKLGGLCPTM</sequence>
<dbReference type="InParanoid" id="A0A6J0TYA8"/>
<proteinExistence type="predicted"/>